<dbReference type="OrthoDB" id="2487723at2759"/>
<sequence length="297" mass="35405">QPKQPDFNISNKNDFPKVEVVFDMEDICINEPLLLDNSFSELCRLLTNMNNEMLLNNLANNDYWNYAIDQKLLDGNYAINWNSLLSNYKKITHLYREALYYRKMIEQVPNDPQMDFEYTERLQDTDELLPFVSRDTIVKTLNKVKKTFNLMYHAFRSATDLPRAKELYILWNTNIDRTYTDDNFFQYKTKTSQYLAMLFAEWIKYNVESGTNNDLLNDISESIISSRCQREDDTRIKRSREVIQPQIVVLPKLYTWNQKTDKYEVILKKNSDLTKLYPSRIYVQKFNSKSSTPIYEP</sequence>
<evidence type="ECO:0000313" key="1">
    <source>
        <dbReference type="EMBL" id="CAG8814956.1"/>
    </source>
</evidence>
<comment type="caution">
    <text evidence="1">The sequence shown here is derived from an EMBL/GenBank/DDBJ whole genome shotgun (WGS) entry which is preliminary data.</text>
</comment>
<dbReference type="Proteomes" id="UP000789759">
    <property type="component" value="Unassembled WGS sequence"/>
</dbReference>
<feature type="non-terminal residue" evidence="1">
    <location>
        <position position="1"/>
    </location>
</feature>
<dbReference type="AlphaFoldDB" id="A0A9N9K897"/>
<proteinExistence type="predicted"/>
<gene>
    <name evidence="1" type="ORF">CPELLU_LOCUS19081</name>
</gene>
<organism evidence="1 2">
    <name type="scientific">Cetraspora pellucida</name>
    <dbReference type="NCBI Taxonomy" id="1433469"/>
    <lineage>
        <taxon>Eukaryota</taxon>
        <taxon>Fungi</taxon>
        <taxon>Fungi incertae sedis</taxon>
        <taxon>Mucoromycota</taxon>
        <taxon>Glomeromycotina</taxon>
        <taxon>Glomeromycetes</taxon>
        <taxon>Diversisporales</taxon>
        <taxon>Gigasporaceae</taxon>
        <taxon>Cetraspora</taxon>
    </lineage>
</organism>
<reference evidence="1" key="1">
    <citation type="submission" date="2021-06" db="EMBL/GenBank/DDBJ databases">
        <authorList>
            <person name="Kallberg Y."/>
            <person name="Tangrot J."/>
            <person name="Rosling A."/>
        </authorList>
    </citation>
    <scope>NUCLEOTIDE SEQUENCE</scope>
    <source>
        <strain evidence="1">FL966</strain>
    </source>
</reference>
<protein>
    <submittedName>
        <fullName evidence="1">22313_t:CDS:1</fullName>
    </submittedName>
</protein>
<feature type="non-terminal residue" evidence="1">
    <location>
        <position position="297"/>
    </location>
</feature>
<name>A0A9N9K897_9GLOM</name>
<dbReference type="EMBL" id="CAJVQA010042566">
    <property type="protein sequence ID" value="CAG8814956.1"/>
    <property type="molecule type" value="Genomic_DNA"/>
</dbReference>
<evidence type="ECO:0000313" key="2">
    <source>
        <dbReference type="Proteomes" id="UP000789759"/>
    </source>
</evidence>
<accession>A0A9N9K897</accession>
<keyword evidence="2" id="KW-1185">Reference proteome</keyword>